<feature type="domain" description="tRNA nucleotidyltransferase/poly(A) polymerase RNA and SrmB- binding" evidence="11">
    <location>
        <begin position="166"/>
        <end position="225"/>
    </location>
</feature>
<dbReference type="EMBL" id="CP034235">
    <property type="protein sequence ID" value="QGQ96842.1"/>
    <property type="molecule type" value="Genomic_DNA"/>
</dbReference>
<dbReference type="Gene3D" id="3.30.460.10">
    <property type="entry name" value="Beta Polymerase, domain 2"/>
    <property type="match status" value="1"/>
</dbReference>
<feature type="domain" description="Poly A polymerase head" evidence="10">
    <location>
        <begin position="19"/>
        <end position="139"/>
    </location>
</feature>
<evidence type="ECO:0000256" key="8">
    <source>
        <dbReference type="ARBA" id="ARBA00022884"/>
    </source>
</evidence>
<dbReference type="InterPro" id="IPR050264">
    <property type="entry name" value="Bact_CCA-adding_enz_type3_sf"/>
</dbReference>
<evidence type="ECO:0000256" key="4">
    <source>
        <dbReference type="ARBA" id="ARBA00022695"/>
    </source>
</evidence>
<sequence>MEKSANQLLDKLLANQYEAYLVGGCVRDRLMHKPVQDFDIATNALPEQVMELFSHTIPTGLKHGTVTVMLEGVAFEVTTFRKESAYEEHRRPQQVEFVSDLQEDLQRRDFTMNAMAIDLKGTVIDPFDGQIDIAQKLVRCVGNPNERFEEDALRLLRCIRFAVNYGFRIEQATWEALLQHAHLLKFVAMERVRVELEKMLAGDNPYQALELLLDSQLLKYVKLELQFPFIKWKTADLPVYLRKLSQLDNPLLRWALLFYSMQTTSDKASRALKKLTFSSKQLKVIIPILNLEIWLHEQIDHALQAKRTPDKNDHVALSSSRVSVDRPDLIWKQAAIQFGKDTLLDWLSIKQIEFSELASNTSLDLKQSVFIVFLRSGNEWISEMPVETLSELDLIGSDLLTHFDMPAGPWVSEFLQRLLLDAAFGNARNQKNHLLKRAEIYRKELNKHE</sequence>
<evidence type="ECO:0000259" key="12">
    <source>
        <dbReference type="Pfam" id="PF13735"/>
    </source>
</evidence>
<keyword evidence="14" id="KW-1185">Reference proteome</keyword>
<reference evidence="14" key="1">
    <citation type="submission" date="2018-11" db="EMBL/GenBank/DDBJ databases">
        <title>Complete genome sequence of Paenibacillus sp. ML311-T8.</title>
        <authorList>
            <person name="Nam Y.-D."/>
            <person name="Kang J."/>
            <person name="Chung W.-H."/>
            <person name="Park Y.S."/>
        </authorList>
    </citation>
    <scope>NUCLEOTIDE SEQUENCE [LARGE SCALE GENOMIC DNA]</scope>
    <source>
        <strain evidence="14">ML311-T8</strain>
    </source>
</reference>
<dbReference type="PANTHER" id="PTHR46173">
    <property type="entry name" value="CCA TRNA NUCLEOTIDYLTRANSFERASE 1, MITOCHONDRIAL"/>
    <property type="match status" value="1"/>
</dbReference>
<keyword evidence="3" id="KW-0819">tRNA processing</keyword>
<evidence type="ECO:0000256" key="1">
    <source>
        <dbReference type="ARBA" id="ARBA00001946"/>
    </source>
</evidence>
<evidence type="ECO:0000256" key="2">
    <source>
        <dbReference type="ARBA" id="ARBA00022679"/>
    </source>
</evidence>
<dbReference type="GO" id="GO:0000049">
    <property type="term" value="F:tRNA binding"/>
    <property type="evidence" value="ECO:0007669"/>
    <property type="project" value="TreeGrafter"/>
</dbReference>
<name>A0A6B8RME6_9BACL</name>
<dbReference type="AlphaFoldDB" id="A0A6B8RME6"/>
<dbReference type="PANTHER" id="PTHR46173:SF1">
    <property type="entry name" value="CCA TRNA NUCLEOTIDYLTRANSFERASE 1, MITOCHONDRIAL"/>
    <property type="match status" value="1"/>
</dbReference>
<dbReference type="InterPro" id="IPR002646">
    <property type="entry name" value="PolA_pol_head_dom"/>
</dbReference>
<dbReference type="InterPro" id="IPR043519">
    <property type="entry name" value="NT_sf"/>
</dbReference>
<dbReference type="Pfam" id="PF13735">
    <property type="entry name" value="tRNA_NucTran2_2"/>
    <property type="match status" value="1"/>
</dbReference>
<dbReference type="GO" id="GO:0008033">
    <property type="term" value="P:tRNA processing"/>
    <property type="evidence" value="ECO:0007669"/>
    <property type="project" value="UniProtKB-KW"/>
</dbReference>
<dbReference type="InterPro" id="IPR032828">
    <property type="entry name" value="PolyA_RNA-bd"/>
</dbReference>
<keyword evidence="8 9" id="KW-0694">RNA-binding</keyword>
<dbReference type="SUPFAM" id="SSF81301">
    <property type="entry name" value="Nucleotidyltransferase"/>
    <property type="match status" value="1"/>
</dbReference>
<comment type="similarity">
    <text evidence="9">Belongs to the tRNA nucleotidyltransferase/poly(A) polymerase family.</text>
</comment>
<protein>
    <submittedName>
        <fullName evidence="13">CCA tRNA nucleotidyltransferase</fullName>
        <ecNumber evidence="13">2.7.7.72</ecNumber>
    </submittedName>
</protein>
<evidence type="ECO:0000313" key="13">
    <source>
        <dbReference type="EMBL" id="QGQ96842.1"/>
    </source>
</evidence>
<evidence type="ECO:0000256" key="5">
    <source>
        <dbReference type="ARBA" id="ARBA00022723"/>
    </source>
</evidence>
<keyword evidence="7" id="KW-0460">Magnesium</keyword>
<organism evidence="13 14">
    <name type="scientific">Paenibacillus psychroresistens</name>
    <dbReference type="NCBI Taxonomy" id="1778678"/>
    <lineage>
        <taxon>Bacteria</taxon>
        <taxon>Bacillati</taxon>
        <taxon>Bacillota</taxon>
        <taxon>Bacilli</taxon>
        <taxon>Bacillales</taxon>
        <taxon>Paenibacillaceae</taxon>
        <taxon>Paenibacillus</taxon>
    </lineage>
</organism>
<keyword evidence="5" id="KW-0479">Metal-binding</keyword>
<comment type="cofactor">
    <cofactor evidence="1">
        <name>Mg(2+)</name>
        <dbReference type="ChEBI" id="CHEBI:18420"/>
    </cofactor>
</comment>
<dbReference type="EC" id="2.7.7.72" evidence="13"/>
<dbReference type="OrthoDB" id="9805698at2"/>
<evidence type="ECO:0000256" key="6">
    <source>
        <dbReference type="ARBA" id="ARBA00022741"/>
    </source>
</evidence>
<evidence type="ECO:0000259" key="10">
    <source>
        <dbReference type="Pfam" id="PF01743"/>
    </source>
</evidence>
<dbReference type="SUPFAM" id="SSF81891">
    <property type="entry name" value="Poly A polymerase C-terminal region-like"/>
    <property type="match status" value="1"/>
</dbReference>
<feature type="domain" description="CCA-adding enzyme C-terminal" evidence="12">
    <location>
        <begin position="382"/>
        <end position="436"/>
    </location>
</feature>
<evidence type="ECO:0000256" key="3">
    <source>
        <dbReference type="ARBA" id="ARBA00022694"/>
    </source>
</evidence>
<dbReference type="Gene3D" id="1.10.3090.10">
    <property type="entry name" value="cca-adding enzyme, domain 2"/>
    <property type="match status" value="1"/>
</dbReference>
<evidence type="ECO:0000259" key="11">
    <source>
        <dbReference type="Pfam" id="PF12627"/>
    </source>
</evidence>
<dbReference type="Pfam" id="PF01743">
    <property type="entry name" value="PolyA_pol"/>
    <property type="match status" value="1"/>
</dbReference>
<keyword evidence="4 13" id="KW-0548">Nucleotidyltransferase</keyword>
<dbReference type="NCBIfam" id="NF009814">
    <property type="entry name" value="PRK13299.1"/>
    <property type="match status" value="1"/>
</dbReference>
<proteinExistence type="inferred from homology"/>
<keyword evidence="2 9" id="KW-0808">Transferase</keyword>
<dbReference type="InterPro" id="IPR032810">
    <property type="entry name" value="CCA-adding_enz_C"/>
</dbReference>
<dbReference type="GO" id="GO:0004810">
    <property type="term" value="F:CCA tRNA nucleotidyltransferase activity"/>
    <property type="evidence" value="ECO:0007669"/>
    <property type="project" value="UniProtKB-EC"/>
</dbReference>
<dbReference type="Pfam" id="PF12627">
    <property type="entry name" value="PolyA_pol_RNAbd"/>
    <property type="match status" value="1"/>
</dbReference>
<dbReference type="Gene3D" id="1.10.246.80">
    <property type="match status" value="1"/>
</dbReference>
<dbReference type="CDD" id="cd05398">
    <property type="entry name" value="NT_ClassII-CCAase"/>
    <property type="match status" value="1"/>
</dbReference>
<evidence type="ECO:0000313" key="14">
    <source>
        <dbReference type="Proteomes" id="UP000426246"/>
    </source>
</evidence>
<keyword evidence="6" id="KW-0547">Nucleotide-binding</keyword>
<dbReference type="GO" id="GO:0000166">
    <property type="term" value="F:nucleotide binding"/>
    <property type="evidence" value="ECO:0007669"/>
    <property type="project" value="UniProtKB-KW"/>
</dbReference>
<dbReference type="GO" id="GO:0046872">
    <property type="term" value="F:metal ion binding"/>
    <property type="evidence" value="ECO:0007669"/>
    <property type="project" value="UniProtKB-KW"/>
</dbReference>
<evidence type="ECO:0000256" key="7">
    <source>
        <dbReference type="ARBA" id="ARBA00022842"/>
    </source>
</evidence>
<dbReference type="KEGG" id="ppsc:EHS13_19125"/>
<dbReference type="RefSeq" id="WP_155701925.1">
    <property type="nucleotide sequence ID" value="NZ_CP034235.1"/>
</dbReference>
<evidence type="ECO:0000256" key="9">
    <source>
        <dbReference type="RuleBase" id="RU003953"/>
    </source>
</evidence>
<dbReference type="Proteomes" id="UP000426246">
    <property type="component" value="Chromosome"/>
</dbReference>
<accession>A0A6B8RME6</accession>
<gene>
    <name evidence="13" type="ORF">EHS13_19125</name>
</gene>